<evidence type="ECO:0000256" key="1">
    <source>
        <dbReference type="SAM" id="MobiDB-lite"/>
    </source>
</evidence>
<comment type="caution">
    <text evidence="2">The sequence shown here is derived from an EMBL/GenBank/DDBJ whole genome shotgun (WGS) entry which is preliminary data.</text>
</comment>
<accession>A0A4C1SZ22</accession>
<evidence type="ECO:0000313" key="2">
    <source>
        <dbReference type="EMBL" id="GBP06428.1"/>
    </source>
</evidence>
<reference evidence="2 3" key="1">
    <citation type="journal article" date="2019" name="Commun. Biol.">
        <title>The bagworm genome reveals a unique fibroin gene that provides high tensile strength.</title>
        <authorList>
            <person name="Kono N."/>
            <person name="Nakamura H."/>
            <person name="Ohtoshi R."/>
            <person name="Tomita M."/>
            <person name="Numata K."/>
            <person name="Arakawa K."/>
        </authorList>
    </citation>
    <scope>NUCLEOTIDE SEQUENCE [LARGE SCALE GENOMIC DNA]</scope>
</reference>
<name>A0A4C1SZ22_EUMVA</name>
<dbReference type="Proteomes" id="UP000299102">
    <property type="component" value="Unassembled WGS sequence"/>
</dbReference>
<dbReference type="AlphaFoldDB" id="A0A4C1SZ22"/>
<feature type="region of interest" description="Disordered" evidence="1">
    <location>
        <begin position="1"/>
        <end position="23"/>
    </location>
</feature>
<keyword evidence="3" id="KW-1185">Reference proteome</keyword>
<organism evidence="2 3">
    <name type="scientific">Eumeta variegata</name>
    <name type="common">Bagworm moth</name>
    <name type="synonym">Eumeta japonica</name>
    <dbReference type="NCBI Taxonomy" id="151549"/>
    <lineage>
        <taxon>Eukaryota</taxon>
        <taxon>Metazoa</taxon>
        <taxon>Ecdysozoa</taxon>
        <taxon>Arthropoda</taxon>
        <taxon>Hexapoda</taxon>
        <taxon>Insecta</taxon>
        <taxon>Pterygota</taxon>
        <taxon>Neoptera</taxon>
        <taxon>Endopterygota</taxon>
        <taxon>Lepidoptera</taxon>
        <taxon>Glossata</taxon>
        <taxon>Ditrysia</taxon>
        <taxon>Tineoidea</taxon>
        <taxon>Psychidae</taxon>
        <taxon>Oiketicinae</taxon>
        <taxon>Eumeta</taxon>
    </lineage>
</organism>
<protein>
    <submittedName>
        <fullName evidence="2">Uncharacterized protein</fullName>
    </submittedName>
</protein>
<proteinExistence type="predicted"/>
<sequence length="82" mass="9307">MRIEPRSAEVGAPYNGERAGSPINTKQFKMHPYQSVASVFHYPTASGGIIMRERDDRMQLALRRKRPDSCNPISRHLPGLKE</sequence>
<gene>
    <name evidence="2" type="ORF">EVAR_4571_1</name>
</gene>
<evidence type="ECO:0000313" key="3">
    <source>
        <dbReference type="Proteomes" id="UP000299102"/>
    </source>
</evidence>
<feature type="region of interest" description="Disordered" evidence="1">
    <location>
        <begin position="63"/>
        <end position="82"/>
    </location>
</feature>
<dbReference type="EMBL" id="BGZK01000022">
    <property type="protein sequence ID" value="GBP06428.1"/>
    <property type="molecule type" value="Genomic_DNA"/>
</dbReference>